<gene>
    <name evidence="2" type="ORF">ACFSKX_15105</name>
</gene>
<protein>
    <submittedName>
        <fullName evidence="2">Uncharacterized protein</fullName>
    </submittedName>
</protein>
<evidence type="ECO:0000313" key="3">
    <source>
        <dbReference type="Proteomes" id="UP001597425"/>
    </source>
</evidence>
<proteinExistence type="predicted"/>
<keyword evidence="3" id="KW-1185">Reference proteome</keyword>
<evidence type="ECO:0000313" key="2">
    <source>
        <dbReference type="EMBL" id="MFD2311755.1"/>
    </source>
</evidence>
<feature type="region of interest" description="Disordered" evidence="1">
    <location>
        <begin position="1"/>
        <end position="67"/>
    </location>
</feature>
<sequence>MTKKISDIKEHKRRKGKLTPEESARLAKKRFLDPKYDSIEEPKGLASGKTSKSGRFIDDKGEEDNER</sequence>
<dbReference type="EMBL" id="JBHUJD010000022">
    <property type="protein sequence ID" value="MFD2311755.1"/>
    <property type="molecule type" value="Genomic_DNA"/>
</dbReference>
<feature type="compositionally biased region" description="Basic and acidic residues" evidence="1">
    <location>
        <begin position="1"/>
        <end position="10"/>
    </location>
</feature>
<evidence type="ECO:0000256" key="1">
    <source>
        <dbReference type="SAM" id="MobiDB-lite"/>
    </source>
</evidence>
<reference evidence="3" key="1">
    <citation type="journal article" date="2019" name="Int. J. Syst. Evol. Microbiol.">
        <title>The Global Catalogue of Microorganisms (GCM) 10K type strain sequencing project: providing services to taxonomists for standard genome sequencing and annotation.</title>
        <authorList>
            <consortium name="The Broad Institute Genomics Platform"/>
            <consortium name="The Broad Institute Genome Sequencing Center for Infectious Disease"/>
            <person name="Wu L."/>
            <person name="Ma J."/>
        </authorList>
    </citation>
    <scope>NUCLEOTIDE SEQUENCE [LARGE SCALE GENOMIC DNA]</scope>
    <source>
        <strain evidence="3">KCTC 12848</strain>
    </source>
</reference>
<feature type="compositionally biased region" description="Basic and acidic residues" evidence="1">
    <location>
        <begin position="18"/>
        <end position="43"/>
    </location>
</feature>
<name>A0ABW5EIA0_9GAMM</name>
<dbReference type="Proteomes" id="UP001597425">
    <property type="component" value="Unassembled WGS sequence"/>
</dbReference>
<accession>A0ABW5EIA0</accession>
<comment type="caution">
    <text evidence="2">The sequence shown here is derived from an EMBL/GenBank/DDBJ whole genome shotgun (WGS) entry which is preliminary data.</text>
</comment>
<organism evidence="2 3">
    <name type="scientific">Microbulbifer halophilus</name>
    <dbReference type="NCBI Taxonomy" id="453963"/>
    <lineage>
        <taxon>Bacteria</taxon>
        <taxon>Pseudomonadati</taxon>
        <taxon>Pseudomonadota</taxon>
        <taxon>Gammaproteobacteria</taxon>
        <taxon>Cellvibrionales</taxon>
        <taxon>Microbulbiferaceae</taxon>
        <taxon>Microbulbifer</taxon>
    </lineage>
</organism>
<dbReference type="RefSeq" id="WP_265722357.1">
    <property type="nucleotide sequence ID" value="NZ_JAPIVK010000022.1"/>
</dbReference>